<protein>
    <submittedName>
        <fullName evidence="4">Efflux RND transporter periplasmic adaptor subunit</fullName>
    </submittedName>
</protein>
<dbReference type="RefSeq" id="WP_135996013.1">
    <property type="nucleotide sequence ID" value="NZ_CP071057.1"/>
</dbReference>
<name>A0A4S2GYX0_9PROT</name>
<dbReference type="PANTHER" id="PTHR30469">
    <property type="entry name" value="MULTIDRUG RESISTANCE PROTEIN MDTA"/>
    <property type="match status" value="1"/>
</dbReference>
<dbReference type="InterPro" id="IPR058625">
    <property type="entry name" value="MdtA-like_BSH"/>
</dbReference>
<sequence length="377" mass="39161">MFAPARPAPSRFALGVIAAALALAVLVIGLSSLRGASAGAGEAAGGADPVPVETLEVRYQEGAQMQVRYPGLVTARRESALGFETGGRIASIAVDIGDRVEAGDTLAALDTRSLEAQLAAARADAEAARAQAELAEATLARQRTLLERGHVSRQRLDEAASTQRAARAQADAATAAADALAVQIDLARIEAPFSGVITARHFDEGAVAGPGAPVLTLVEADALELRVGLPARETRALVAGDLYEAELDGARARLRLRSVTGVVDRQSRSVTAVFDFIEPGAARAGEVARLILPAPLEDRGFWAPVTALAEGRRGLWSVYVLTGQGPFGLEPRPVEILHSEGERVYLSGAVEEGSLILATGLQRVTPGQSVVPARQGG</sequence>
<feature type="domain" description="Multidrug resistance protein MdtA-like barrel-sandwich hybrid" evidence="3">
    <location>
        <begin position="86"/>
        <end position="211"/>
    </location>
</feature>
<comment type="caution">
    <text evidence="4">The sequence shown here is derived from an EMBL/GenBank/DDBJ whole genome shotgun (WGS) entry which is preliminary data.</text>
</comment>
<dbReference type="Gene3D" id="2.40.50.100">
    <property type="match status" value="1"/>
</dbReference>
<keyword evidence="2" id="KW-0175">Coiled coil</keyword>
<dbReference type="Gene3D" id="2.40.420.20">
    <property type="match status" value="1"/>
</dbReference>
<dbReference type="OrthoDB" id="9813967at2"/>
<dbReference type="NCBIfam" id="TIGR01730">
    <property type="entry name" value="RND_mfp"/>
    <property type="match status" value="1"/>
</dbReference>
<evidence type="ECO:0000256" key="1">
    <source>
        <dbReference type="ARBA" id="ARBA00009477"/>
    </source>
</evidence>
<reference evidence="4 5" key="1">
    <citation type="journal article" date="2017" name="Int. J. Syst. Evol. Microbiol.">
        <title>Marinicauda algicola sp. nov., isolated from a marine red alga Rhodosorus marinus.</title>
        <authorList>
            <person name="Jeong S.E."/>
            <person name="Jeon S.H."/>
            <person name="Chun B.H."/>
            <person name="Kim D.W."/>
            <person name="Jeon C.O."/>
        </authorList>
    </citation>
    <scope>NUCLEOTIDE SEQUENCE [LARGE SCALE GENOMIC DNA]</scope>
    <source>
        <strain evidence="4 5">JCM 31718</strain>
    </source>
</reference>
<dbReference type="Proteomes" id="UP000308054">
    <property type="component" value="Unassembled WGS sequence"/>
</dbReference>
<dbReference type="PANTHER" id="PTHR30469:SF15">
    <property type="entry name" value="HLYD FAMILY OF SECRETION PROTEINS"/>
    <property type="match status" value="1"/>
</dbReference>
<proteinExistence type="inferred from homology"/>
<gene>
    <name evidence="4" type="ORF">E5163_10030</name>
</gene>
<dbReference type="Gene3D" id="1.10.287.470">
    <property type="entry name" value="Helix hairpin bin"/>
    <property type="match status" value="1"/>
</dbReference>
<organism evidence="4 5">
    <name type="scientific">Marinicauda algicola</name>
    <dbReference type="NCBI Taxonomy" id="2029849"/>
    <lineage>
        <taxon>Bacteria</taxon>
        <taxon>Pseudomonadati</taxon>
        <taxon>Pseudomonadota</taxon>
        <taxon>Alphaproteobacteria</taxon>
        <taxon>Maricaulales</taxon>
        <taxon>Maricaulaceae</taxon>
        <taxon>Marinicauda</taxon>
    </lineage>
</organism>
<accession>A0A4S2GYX0</accession>
<dbReference type="AlphaFoldDB" id="A0A4S2GYX0"/>
<dbReference type="Pfam" id="PF25917">
    <property type="entry name" value="BSH_RND"/>
    <property type="match status" value="1"/>
</dbReference>
<keyword evidence="5" id="KW-1185">Reference proteome</keyword>
<evidence type="ECO:0000313" key="4">
    <source>
        <dbReference type="EMBL" id="TGY88168.1"/>
    </source>
</evidence>
<evidence type="ECO:0000259" key="3">
    <source>
        <dbReference type="Pfam" id="PF25917"/>
    </source>
</evidence>
<dbReference type="GO" id="GO:1990281">
    <property type="term" value="C:efflux pump complex"/>
    <property type="evidence" value="ECO:0007669"/>
    <property type="project" value="TreeGrafter"/>
</dbReference>
<comment type="similarity">
    <text evidence="1">Belongs to the membrane fusion protein (MFP) (TC 8.A.1) family.</text>
</comment>
<evidence type="ECO:0000256" key="2">
    <source>
        <dbReference type="SAM" id="Coils"/>
    </source>
</evidence>
<dbReference type="EMBL" id="SRXW01000003">
    <property type="protein sequence ID" value="TGY88168.1"/>
    <property type="molecule type" value="Genomic_DNA"/>
</dbReference>
<dbReference type="SUPFAM" id="SSF111369">
    <property type="entry name" value="HlyD-like secretion proteins"/>
    <property type="match status" value="1"/>
</dbReference>
<feature type="coiled-coil region" evidence="2">
    <location>
        <begin position="111"/>
        <end position="145"/>
    </location>
</feature>
<dbReference type="Gene3D" id="2.40.30.170">
    <property type="match status" value="1"/>
</dbReference>
<dbReference type="InterPro" id="IPR006143">
    <property type="entry name" value="RND_pump_MFP"/>
</dbReference>
<dbReference type="GO" id="GO:0015562">
    <property type="term" value="F:efflux transmembrane transporter activity"/>
    <property type="evidence" value="ECO:0007669"/>
    <property type="project" value="TreeGrafter"/>
</dbReference>
<evidence type="ECO:0000313" key="5">
    <source>
        <dbReference type="Proteomes" id="UP000308054"/>
    </source>
</evidence>